<protein>
    <submittedName>
        <fullName evidence="1">Uncharacterized protein</fullName>
    </submittedName>
</protein>
<accession>A0A5B9WEW1</accession>
<organism evidence="1 2">
    <name type="scientific">Aquisphaera giovannonii</name>
    <dbReference type="NCBI Taxonomy" id="406548"/>
    <lineage>
        <taxon>Bacteria</taxon>
        <taxon>Pseudomonadati</taxon>
        <taxon>Planctomycetota</taxon>
        <taxon>Planctomycetia</taxon>
        <taxon>Isosphaerales</taxon>
        <taxon>Isosphaeraceae</taxon>
        <taxon>Aquisphaera</taxon>
    </lineage>
</organism>
<reference evidence="1 2" key="1">
    <citation type="submission" date="2019-08" db="EMBL/GenBank/DDBJ databases">
        <title>Deep-cultivation of Planctomycetes and their phenomic and genomic characterization uncovers novel biology.</title>
        <authorList>
            <person name="Wiegand S."/>
            <person name="Jogler M."/>
            <person name="Boedeker C."/>
            <person name="Pinto D."/>
            <person name="Vollmers J."/>
            <person name="Rivas-Marin E."/>
            <person name="Kohn T."/>
            <person name="Peeters S.H."/>
            <person name="Heuer A."/>
            <person name="Rast P."/>
            <person name="Oberbeckmann S."/>
            <person name="Bunk B."/>
            <person name="Jeske O."/>
            <person name="Meyerdierks A."/>
            <person name="Storesund J.E."/>
            <person name="Kallscheuer N."/>
            <person name="Luecker S."/>
            <person name="Lage O.M."/>
            <person name="Pohl T."/>
            <person name="Merkel B.J."/>
            <person name="Hornburger P."/>
            <person name="Mueller R.-W."/>
            <person name="Bruemmer F."/>
            <person name="Labrenz M."/>
            <person name="Spormann A.M."/>
            <person name="Op den Camp H."/>
            <person name="Overmann J."/>
            <person name="Amann R."/>
            <person name="Jetten M.S.M."/>
            <person name="Mascher T."/>
            <person name="Medema M.H."/>
            <person name="Devos D.P."/>
            <person name="Kaster A.-K."/>
            <person name="Ovreas L."/>
            <person name="Rohde M."/>
            <person name="Galperin M.Y."/>
            <person name="Jogler C."/>
        </authorList>
    </citation>
    <scope>NUCLEOTIDE SEQUENCE [LARGE SCALE GENOMIC DNA]</scope>
    <source>
        <strain evidence="1 2">OJF2</strain>
    </source>
</reference>
<evidence type="ECO:0000313" key="1">
    <source>
        <dbReference type="EMBL" id="QEH38764.1"/>
    </source>
</evidence>
<proteinExistence type="predicted"/>
<dbReference type="EMBL" id="CP042997">
    <property type="protein sequence ID" value="QEH38764.1"/>
    <property type="molecule type" value="Genomic_DNA"/>
</dbReference>
<evidence type="ECO:0000313" key="2">
    <source>
        <dbReference type="Proteomes" id="UP000324233"/>
    </source>
</evidence>
<gene>
    <name evidence="1" type="ORF">OJF2_73700</name>
</gene>
<dbReference type="Proteomes" id="UP000324233">
    <property type="component" value="Chromosome"/>
</dbReference>
<sequence length="93" mass="9839">MRALWACNPPTARGRGDAASIRGTLDAGYAVEARDGEERTPFVLATEAGHFAAVLAPVGTGRMPTRIRSPRPSLDWLSSFSDLSLSGIGILPM</sequence>
<dbReference type="AlphaFoldDB" id="A0A5B9WEW1"/>
<dbReference type="KEGG" id="agv:OJF2_73700"/>
<name>A0A5B9WEW1_9BACT</name>
<keyword evidence="2" id="KW-1185">Reference proteome</keyword>